<protein>
    <submittedName>
        <fullName evidence="1">Uncharacterized protein</fullName>
    </submittedName>
</protein>
<comment type="caution">
    <text evidence="1">The sequence shown here is derived from an EMBL/GenBank/DDBJ whole genome shotgun (WGS) entry which is preliminary data.</text>
</comment>
<dbReference type="EMBL" id="BGZK01000750">
    <property type="protein sequence ID" value="GBP59029.1"/>
    <property type="molecule type" value="Genomic_DNA"/>
</dbReference>
<gene>
    <name evidence="1" type="ORF">EVAR_15032_1</name>
</gene>
<reference evidence="1 2" key="1">
    <citation type="journal article" date="2019" name="Commun. Biol.">
        <title>The bagworm genome reveals a unique fibroin gene that provides high tensile strength.</title>
        <authorList>
            <person name="Kono N."/>
            <person name="Nakamura H."/>
            <person name="Ohtoshi R."/>
            <person name="Tomita M."/>
            <person name="Numata K."/>
            <person name="Arakawa K."/>
        </authorList>
    </citation>
    <scope>NUCLEOTIDE SEQUENCE [LARGE SCALE GENOMIC DNA]</scope>
</reference>
<keyword evidence="2" id="KW-1185">Reference proteome</keyword>
<evidence type="ECO:0000313" key="1">
    <source>
        <dbReference type="EMBL" id="GBP59029.1"/>
    </source>
</evidence>
<evidence type="ECO:0000313" key="2">
    <source>
        <dbReference type="Proteomes" id="UP000299102"/>
    </source>
</evidence>
<dbReference type="Proteomes" id="UP000299102">
    <property type="component" value="Unassembled WGS sequence"/>
</dbReference>
<name>A0A4C1X9I9_EUMVA</name>
<dbReference type="AlphaFoldDB" id="A0A4C1X9I9"/>
<proteinExistence type="predicted"/>
<organism evidence="1 2">
    <name type="scientific">Eumeta variegata</name>
    <name type="common">Bagworm moth</name>
    <name type="synonym">Eumeta japonica</name>
    <dbReference type="NCBI Taxonomy" id="151549"/>
    <lineage>
        <taxon>Eukaryota</taxon>
        <taxon>Metazoa</taxon>
        <taxon>Ecdysozoa</taxon>
        <taxon>Arthropoda</taxon>
        <taxon>Hexapoda</taxon>
        <taxon>Insecta</taxon>
        <taxon>Pterygota</taxon>
        <taxon>Neoptera</taxon>
        <taxon>Endopterygota</taxon>
        <taxon>Lepidoptera</taxon>
        <taxon>Glossata</taxon>
        <taxon>Ditrysia</taxon>
        <taxon>Tineoidea</taxon>
        <taxon>Psychidae</taxon>
        <taxon>Oiketicinae</taxon>
        <taxon>Eumeta</taxon>
    </lineage>
</organism>
<accession>A0A4C1X9I9</accession>
<sequence length="130" mass="14948">MVSSNFANALLQRVLAVTVDARNDVRVIRAAVREERTRFMCDGWSATVSVGCPNLAAYNRWYIRYTYELHIFLNWGDVAMHFCIHYALTFVRGSSSPYLRVRVRVRDGGLIFASCPGVFSSGIRPRRIRW</sequence>